<feature type="region of interest" description="Disordered" evidence="5">
    <location>
        <begin position="44"/>
        <end position="73"/>
    </location>
</feature>
<dbReference type="OrthoDB" id="9781342at2"/>
<dbReference type="InterPro" id="IPR043137">
    <property type="entry name" value="GGT_ssub_C"/>
</dbReference>
<accession>A0A8J3EUY7</accession>
<keyword evidence="6" id="KW-0472">Membrane</keyword>
<evidence type="ECO:0000256" key="5">
    <source>
        <dbReference type="SAM" id="MobiDB-lite"/>
    </source>
</evidence>
<dbReference type="RefSeq" id="WP_130649160.1">
    <property type="nucleotide sequence ID" value="NZ_BMHA01000007.1"/>
</dbReference>
<evidence type="ECO:0000256" key="4">
    <source>
        <dbReference type="ARBA" id="ARBA00023145"/>
    </source>
</evidence>
<dbReference type="GO" id="GO:0016740">
    <property type="term" value="F:transferase activity"/>
    <property type="evidence" value="ECO:0007669"/>
    <property type="project" value="UniProtKB-KW"/>
</dbReference>
<comment type="caution">
    <text evidence="7">The sequence shown here is derived from an EMBL/GenBank/DDBJ whole genome shotgun (WGS) entry which is preliminary data.</text>
</comment>
<dbReference type="Pfam" id="PF01019">
    <property type="entry name" value="G_glu_transpept"/>
    <property type="match status" value="1"/>
</dbReference>
<dbReference type="PANTHER" id="PTHR43199">
    <property type="entry name" value="GLUTATHIONE HYDROLASE"/>
    <property type="match status" value="1"/>
</dbReference>
<gene>
    <name evidence="7" type="ORF">GCM10011354_21720</name>
</gene>
<sequence length="583" mass="62567">MMTDRWLNYVLSVVVVLGMVGVAIYNQPRDRQERAEFLDQELTELEADDWEPPSDRDPVQLQRRAEAAPVDDDEEEVVEETELLDEYGVSASHPVAVDVGMQVLDAGGNAVDAAVAVAYALGVAEPFGSGVGGGGSLLLHPTEGEPRYYDYRETAPLSGELPASDIGVPGFVAGMEHIHEQHGSLALDSLIEYAARLAEDGVEVDDYLAARLQGAAYRMPIHLLPRWFPNGTPIAAGETLHQPEYAEALRMIQEQGAEVMYTGELAEQIADTVGGLELEDLAAYEVLETEPAVGSFAGRRIVSGGAPVSGPPVIQLLQIADAGGIADLDPYGVDGIHLMAQAWRAANDQRSAFVGDPSMEDVDLDALLDPAYTQALADAIPDDGFVPVGEDEGAISFETDTTHVVVVDRDGNVVSMTNTLSNFFGSGLPVSGFFLNDQLKNFDPEPDSINAIAPGKRPRSFVTPTVVLDDQDRPELAIGSPGGRRIPNIVAQVIVRWAAHGQPLEEAIMGPRFHLERSRLELEESVGGDASSQLAARGYEVTTQVPTTEYFGGVQALRIDWDQRTIEGADDTRRTGTWASGGG</sequence>
<name>A0A8J3EUY7_9ACTN</name>
<keyword evidence="6" id="KW-0812">Transmembrane</keyword>
<dbReference type="GO" id="GO:0016787">
    <property type="term" value="F:hydrolase activity"/>
    <property type="evidence" value="ECO:0007669"/>
    <property type="project" value="UniProtKB-KW"/>
</dbReference>
<feature type="transmembrane region" description="Helical" evidence="6">
    <location>
        <begin position="6"/>
        <end position="25"/>
    </location>
</feature>
<proteinExistence type="inferred from homology"/>
<evidence type="ECO:0000256" key="6">
    <source>
        <dbReference type="SAM" id="Phobius"/>
    </source>
</evidence>
<dbReference type="InterPro" id="IPR043138">
    <property type="entry name" value="GGT_lsub"/>
</dbReference>
<keyword evidence="2" id="KW-0808">Transferase</keyword>
<dbReference type="PANTHER" id="PTHR43199:SF1">
    <property type="entry name" value="GLUTATHIONE HYDROLASE PROENZYME"/>
    <property type="match status" value="1"/>
</dbReference>
<dbReference type="Proteomes" id="UP000650511">
    <property type="component" value="Unassembled WGS sequence"/>
</dbReference>
<evidence type="ECO:0000313" key="7">
    <source>
        <dbReference type="EMBL" id="GGI06963.1"/>
    </source>
</evidence>
<reference evidence="7" key="2">
    <citation type="submission" date="2020-09" db="EMBL/GenBank/DDBJ databases">
        <authorList>
            <person name="Sun Q."/>
            <person name="Zhou Y."/>
        </authorList>
    </citation>
    <scope>NUCLEOTIDE SEQUENCE</scope>
    <source>
        <strain evidence="7">CGMCC 1.14988</strain>
    </source>
</reference>
<dbReference type="InterPro" id="IPR051792">
    <property type="entry name" value="GGT_bact"/>
</dbReference>
<keyword evidence="4" id="KW-0865">Zymogen</keyword>
<evidence type="ECO:0000256" key="1">
    <source>
        <dbReference type="ARBA" id="ARBA00009381"/>
    </source>
</evidence>
<keyword evidence="6" id="KW-1133">Transmembrane helix</keyword>
<organism evidence="7 8">
    <name type="scientific">Egicoccus halophilus</name>
    <dbReference type="NCBI Taxonomy" id="1670830"/>
    <lineage>
        <taxon>Bacteria</taxon>
        <taxon>Bacillati</taxon>
        <taxon>Actinomycetota</taxon>
        <taxon>Nitriliruptoria</taxon>
        <taxon>Egicoccales</taxon>
        <taxon>Egicoccaceae</taxon>
        <taxon>Egicoccus</taxon>
    </lineage>
</organism>
<protein>
    <submittedName>
        <fullName evidence="7">Gamma-glutamyltransferase</fullName>
    </submittedName>
</protein>
<keyword evidence="8" id="KW-1185">Reference proteome</keyword>
<evidence type="ECO:0000256" key="2">
    <source>
        <dbReference type="ARBA" id="ARBA00022679"/>
    </source>
</evidence>
<dbReference type="Gene3D" id="3.60.20.40">
    <property type="match status" value="1"/>
</dbReference>
<dbReference type="PRINTS" id="PR01210">
    <property type="entry name" value="GGTRANSPTASE"/>
</dbReference>
<dbReference type="EMBL" id="BMHA01000007">
    <property type="protein sequence ID" value="GGI06963.1"/>
    <property type="molecule type" value="Genomic_DNA"/>
</dbReference>
<dbReference type="AlphaFoldDB" id="A0A8J3EUY7"/>
<feature type="compositionally biased region" description="Basic and acidic residues" evidence="5">
    <location>
        <begin position="53"/>
        <end position="66"/>
    </location>
</feature>
<keyword evidence="3" id="KW-0378">Hydrolase</keyword>
<evidence type="ECO:0000256" key="3">
    <source>
        <dbReference type="ARBA" id="ARBA00022801"/>
    </source>
</evidence>
<comment type="similarity">
    <text evidence="1">Belongs to the gamma-glutamyltransferase family.</text>
</comment>
<dbReference type="Gene3D" id="1.10.246.130">
    <property type="match status" value="1"/>
</dbReference>
<dbReference type="SUPFAM" id="SSF56235">
    <property type="entry name" value="N-terminal nucleophile aminohydrolases (Ntn hydrolases)"/>
    <property type="match status" value="1"/>
</dbReference>
<reference evidence="7" key="1">
    <citation type="journal article" date="2014" name="Int. J. Syst. Evol. Microbiol.">
        <title>Complete genome sequence of Corynebacterium casei LMG S-19264T (=DSM 44701T), isolated from a smear-ripened cheese.</title>
        <authorList>
            <consortium name="US DOE Joint Genome Institute (JGI-PGF)"/>
            <person name="Walter F."/>
            <person name="Albersmeier A."/>
            <person name="Kalinowski J."/>
            <person name="Ruckert C."/>
        </authorList>
    </citation>
    <scope>NUCLEOTIDE SEQUENCE</scope>
    <source>
        <strain evidence="7">CGMCC 1.14988</strain>
    </source>
</reference>
<dbReference type="InterPro" id="IPR029055">
    <property type="entry name" value="Ntn_hydrolases_N"/>
</dbReference>
<evidence type="ECO:0000313" key="8">
    <source>
        <dbReference type="Proteomes" id="UP000650511"/>
    </source>
</evidence>